<dbReference type="EMBL" id="JAFGIX010000060">
    <property type="protein sequence ID" value="MBN1573967.1"/>
    <property type="molecule type" value="Genomic_DNA"/>
</dbReference>
<proteinExistence type="predicted"/>
<reference evidence="2" key="1">
    <citation type="journal article" date="2021" name="Environ. Microbiol.">
        <title>Genomic characterization of three novel Desulfobacterota classes expand the metabolic and phylogenetic diversity of the phylum.</title>
        <authorList>
            <person name="Murphy C.L."/>
            <person name="Biggerstaff J."/>
            <person name="Eichhorn A."/>
            <person name="Ewing E."/>
            <person name="Shahan R."/>
            <person name="Soriano D."/>
            <person name="Stewart S."/>
            <person name="VanMol K."/>
            <person name="Walker R."/>
            <person name="Walters P."/>
            <person name="Elshahed M.S."/>
            <person name="Youssef N.H."/>
        </authorList>
    </citation>
    <scope>NUCLEOTIDE SEQUENCE</scope>
    <source>
        <strain evidence="2">Zod_Metabat.24</strain>
    </source>
</reference>
<name>A0A9D8KG42_9DELT</name>
<evidence type="ECO:0000313" key="3">
    <source>
        <dbReference type="Proteomes" id="UP000809273"/>
    </source>
</evidence>
<comment type="caution">
    <text evidence="2">The sequence shown here is derived from an EMBL/GenBank/DDBJ whole genome shotgun (WGS) entry which is preliminary data.</text>
</comment>
<dbReference type="Pfam" id="PF01837">
    <property type="entry name" value="HcyBio"/>
    <property type="match status" value="1"/>
</dbReference>
<evidence type="ECO:0000259" key="1">
    <source>
        <dbReference type="Pfam" id="PF01837"/>
    </source>
</evidence>
<dbReference type="Proteomes" id="UP000809273">
    <property type="component" value="Unassembled WGS sequence"/>
</dbReference>
<sequence>MGKYQVEKSIEEINQKIKSGKVVVVTAEEMVDIVRSEGEVNAAKRVDVVTTGTFGPMCSSGAFFNFGHSTPKIRASRVLLNNVPAYSGIAAVDFYLGVTEPSLDDPLNKVYPGHFPYGGGHVIQDLVAGERVEFVAESYGTDCYPSKVLKKKMGLKDFPYAMLLNPRNAYQNYNVGVNLGKKTIYTYMGVLRPNLQNANYCSAGVLSPLFNDPYFRTIGLGTRIFLGGGEGYVIWHGTQHNPKPVRGEKGVPMVPAGTLSVMGELKKMSPKFLVGVSLMGYGSSMAVGVGVPIPILNEEMAYHTSVSDEEITAQIVDYSVDYPQGTGKTLGTTTYAALKSGTIVLNGKEIQTVPLSSFVKAREIADILKDWIVKGNFYLTEPQVLIPSKK</sequence>
<organism evidence="2 3">
    <name type="scientific">Candidatus Zymogenus saltonus</name>
    <dbReference type="NCBI Taxonomy" id="2844893"/>
    <lineage>
        <taxon>Bacteria</taxon>
        <taxon>Deltaproteobacteria</taxon>
        <taxon>Candidatus Zymogenia</taxon>
        <taxon>Candidatus Zymogeniales</taxon>
        <taxon>Candidatus Zymogenaceae</taxon>
        <taxon>Candidatus Zymogenus</taxon>
    </lineage>
</organism>
<feature type="domain" description="Homocysteine biosynthesis enzyme sulfur-incorporation" evidence="1">
    <location>
        <begin position="22"/>
        <end position="379"/>
    </location>
</feature>
<dbReference type="InterPro" id="IPR002708">
    <property type="entry name" value="HcyBio"/>
</dbReference>
<evidence type="ECO:0000313" key="2">
    <source>
        <dbReference type="EMBL" id="MBN1573967.1"/>
    </source>
</evidence>
<accession>A0A9D8KG42</accession>
<gene>
    <name evidence="2" type="ORF">JW984_12295</name>
</gene>
<reference evidence="2" key="2">
    <citation type="submission" date="2021-01" db="EMBL/GenBank/DDBJ databases">
        <authorList>
            <person name="Hahn C.R."/>
            <person name="Youssef N.H."/>
            <person name="Elshahed M."/>
        </authorList>
    </citation>
    <scope>NUCLEOTIDE SEQUENCE</scope>
    <source>
        <strain evidence="2">Zod_Metabat.24</strain>
    </source>
</reference>
<protein>
    <submittedName>
        <fullName evidence="2">Homocysteine biosynthesis protein</fullName>
    </submittedName>
</protein>
<dbReference type="AlphaFoldDB" id="A0A9D8KG42"/>